<evidence type="ECO:0000259" key="2">
    <source>
        <dbReference type="Pfam" id="PF03795"/>
    </source>
</evidence>
<name>A0ABS8GFQ5_9ALTE</name>
<dbReference type="InterPro" id="IPR005545">
    <property type="entry name" value="YCII"/>
</dbReference>
<feature type="domain" description="YCII-related" evidence="2">
    <location>
        <begin position="1"/>
        <end position="80"/>
    </location>
</feature>
<evidence type="ECO:0000313" key="4">
    <source>
        <dbReference type="Proteomes" id="UP001520878"/>
    </source>
</evidence>
<comment type="similarity">
    <text evidence="1">Belongs to the YciI family.</text>
</comment>
<dbReference type="Pfam" id="PF03795">
    <property type="entry name" value="YCII"/>
    <property type="match status" value="1"/>
</dbReference>
<dbReference type="SUPFAM" id="SSF54909">
    <property type="entry name" value="Dimeric alpha+beta barrel"/>
    <property type="match status" value="1"/>
</dbReference>
<accession>A0ABS8GFQ5</accession>
<evidence type="ECO:0000256" key="1">
    <source>
        <dbReference type="ARBA" id="ARBA00007689"/>
    </source>
</evidence>
<dbReference type="RefSeq" id="WP_229162476.1">
    <property type="nucleotide sequence ID" value="NZ_JAJEWP010000006.1"/>
</dbReference>
<comment type="caution">
    <text evidence="3">The sequence shown here is derived from an EMBL/GenBank/DDBJ whole genome shotgun (WGS) entry which is preliminary data.</text>
</comment>
<dbReference type="Proteomes" id="UP001520878">
    <property type="component" value="Unassembled WGS sequence"/>
</dbReference>
<evidence type="ECO:0000313" key="3">
    <source>
        <dbReference type="EMBL" id="MCC2618016.1"/>
    </source>
</evidence>
<dbReference type="PANTHER" id="PTHR37828">
    <property type="entry name" value="GSR2449 PROTEIN"/>
    <property type="match status" value="1"/>
</dbReference>
<gene>
    <name evidence="3" type="ORF">LJ739_17310</name>
</gene>
<dbReference type="InterPro" id="IPR011008">
    <property type="entry name" value="Dimeric_a/b-barrel"/>
</dbReference>
<organism evidence="3 4">
    <name type="scientific">Fluctibacter halophilus</name>
    <dbReference type="NCBI Taxonomy" id="226011"/>
    <lineage>
        <taxon>Bacteria</taxon>
        <taxon>Pseudomonadati</taxon>
        <taxon>Pseudomonadota</taxon>
        <taxon>Gammaproteobacteria</taxon>
        <taxon>Alteromonadales</taxon>
        <taxon>Alteromonadaceae</taxon>
        <taxon>Fluctibacter</taxon>
    </lineage>
</organism>
<keyword evidence="4" id="KW-1185">Reference proteome</keyword>
<dbReference type="EMBL" id="JAJEWP010000006">
    <property type="protein sequence ID" value="MCC2618016.1"/>
    <property type="molecule type" value="Genomic_DNA"/>
</dbReference>
<reference evidence="3 4" key="1">
    <citation type="submission" date="2021-10" db="EMBL/GenBank/DDBJ databases">
        <title>Draft genome of Aestuariibacter halophilus JC2043.</title>
        <authorList>
            <person name="Emsley S.A."/>
            <person name="Pfannmuller K.M."/>
            <person name="Ushijima B."/>
            <person name="Saw J.H."/>
            <person name="Videau P."/>
        </authorList>
    </citation>
    <scope>NUCLEOTIDE SEQUENCE [LARGE SCALE GENOMIC DNA]</scope>
    <source>
        <strain evidence="3 4">JC2043</strain>
    </source>
</reference>
<protein>
    <submittedName>
        <fullName evidence="3">YciI family protein</fullName>
    </submittedName>
</protein>
<sequence>MYIISLTYQVPLEDVDAFIPEHIAFLDKHYAAGNFLLSGRKVPRTGGVILATAASREALDAILEQDPFFREKLARYDITEIVPTKAAETLQYLLA</sequence>
<proteinExistence type="inferred from homology"/>
<dbReference type="Gene3D" id="3.30.70.1060">
    <property type="entry name" value="Dimeric alpha+beta barrel"/>
    <property type="match status" value="1"/>
</dbReference>
<dbReference type="PANTHER" id="PTHR37828:SF1">
    <property type="entry name" value="YCII-RELATED DOMAIN-CONTAINING PROTEIN"/>
    <property type="match status" value="1"/>
</dbReference>